<sequence>MAPQTSTKTVAAAGSWQTSFWKFTPGSSFLNSVFCPCILYGQTNDRLHATVSDKKEKESNGCVPFAIFQIAVPNGGFYHLMQQRREIRARYNIAGNAAVDCLASFFCMCCVQVQADEEVKLREAEAANKAGPVSEGYKAGETMSVTTTATATATEVEAKKEETKEVKKTEDKKEEDKKEEDKKEEDKEEDKKEEDKTEEKEKTEEKK</sequence>
<feature type="compositionally biased region" description="Low complexity" evidence="1">
    <location>
        <begin position="146"/>
        <end position="155"/>
    </location>
</feature>
<evidence type="ECO:0000256" key="1">
    <source>
        <dbReference type="SAM" id="MobiDB-lite"/>
    </source>
</evidence>
<evidence type="ECO:0000313" key="2">
    <source>
        <dbReference type="EMBL" id="KAK3346176.1"/>
    </source>
</evidence>
<proteinExistence type="predicted"/>
<feature type="region of interest" description="Disordered" evidence="1">
    <location>
        <begin position="127"/>
        <end position="207"/>
    </location>
</feature>
<keyword evidence="3" id="KW-1185">Reference proteome</keyword>
<dbReference type="Pfam" id="PF04749">
    <property type="entry name" value="PLAC8"/>
    <property type="match status" value="1"/>
</dbReference>
<comment type="caution">
    <text evidence="2">The sequence shown here is derived from an EMBL/GenBank/DDBJ whole genome shotgun (WGS) entry which is preliminary data.</text>
</comment>
<reference evidence="2" key="2">
    <citation type="submission" date="2023-06" db="EMBL/GenBank/DDBJ databases">
        <authorList>
            <consortium name="Lawrence Berkeley National Laboratory"/>
            <person name="Haridas S."/>
            <person name="Hensen N."/>
            <person name="Bonometti L."/>
            <person name="Westerberg I."/>
            <person name="Brannstrom I.O."/>
            <person name="Guillou S."/>
            <person name="Cros-Aarteil S."/>
            <person name="Calhoun S."/>
            <person name="Kuo A."/>
            <person name="Mondo S."/>
            <person name="Pangilinan J."/>
            <person name="Riley R."/>
            <person name="Labutti K."/>
            <person name="Andreopoulos B."/>
            <person name="Lipzen A."/>
            <person name="Chen C."/>
            <person name="Yanf M."/>
            <person name="Daum C."/>
            <person name="Ng V."/>
            <person name="Clum A."/>
            <person name="Steindorff A."/>
            <person name="Ohm R."/>
            <person name="Martin F."/>
            <person name="Silar P."/>
            <person name="Natvig D."/>
            <person name="Lalanne C."/>
            <person name="Gautier V."/>
            <person name="Ament-Velasquez S.L."/>
            <person name="Kruys A."/>
            <person name="Hutchinson M.I."/>
            <person name="Powell A.J."/>
            <person name="Barry K."/>
            <person name="Miller A.N."/>
            <person name="Grigoriev I.V."/>
            <person name="Debuchy R."/>
            <person name="Gladieux P."/>
            <person name="Thoren M.H."/>
            <person name="Johannesson H."/>
        </authorList>
    </citation>
    <scope>NUCLEOTIDE SEQUENCE</scope>
    <source>
        <strain evidence="2">CBS 955.72</strain>
    </source>
</reference>
<dbReference type="EMBL" id="JAUIQD010000006">
    <property type="protein sequence ID" value="KAK3346176.1"/>
    <property type="molecule type" value="Genomic_DNA"/>
</dbReference>
<accession>A0AAJ0HAS3</accession>
<gene>
    <name evidence="2" type="ORF">B0T25DRAFT_633735</name>
</gene>
<dbReference type="NCBIfam" id="TIGR01571">
    <property type="entry name" value="A_thal_Cys_rich"/>
    <property type="match status" value="1"/>
</dbReference>
<name>A0AAJ0HAS3_9PEZI</name>
<dbReference type="Proteomes" id="UP001275084">
    <property type="component" value="Unassembled WGS sequence"/>
</dbReference>
<evidence type="ECO:0000313" key="3">
    <source>
        <dbReference type="Proteomes" id="UP001275084"/>
    </source>
</evidence>
<dbReference type="InterPro" id="IPR006461">
    <property type="entry name" value="PLAC_motif_containing"/>
</dbReference>
<feature type="compositionally biased region" description="Basic and acidic residues" evidence="1">
    <location>
        <begin position="156"/>
        <end position="207"/>
    </location>
</feature>
<dbReference type="PANTHER" id="PTHR15907">
    <property type="entry name" value="DUF614 FAMILY PROTEIN-RELATED"/>
    <property type="match status" value="1"/>
</dbReference>
<reference evidence="2" key="1">
    <citation type="journal article" date="2023" name="Mol. Phylogenet. Evol.">
        <title>Genome-scale phylogeny and comparative genomics of the fungal order Sordariales.</title>
        <authorList>
            <person name="Hensen N."/>
            <person name="Bonometti L."/>
            <person name="Westerberg I."/>
            <person name="Brannstrom I.O."/>
            <person name="Guillou S."/>
            <person name="Cros-Aarteil S."/>
            <person name="Calhoun S."/>
            <person name="Haridas S."/>
            <person name="Kuo A."/>
            <person name="Mondo S."/>
            <person name="Pangilinan J."/>
            <person name="Riley R."/>
            <person name="LaButti K."/>
            <person name="Andreopoulos B."/>
            <person name="Lipzen A."/>
            <person name="Chen C."/>
            <person name="Yan M."/>
            <person name="Daum C."/>
            <person name="Ng V."/>
            <person name="Clum A."/>
            <person name="Steindorff A."/>
            <person name="Ohm R.A."/>
            <person name="Martin F."/>
            <person name="Silar P."/>
            <person name="Natvig D.O."/>
            <person name="Lalanne C."/>
            <person name="Gautier V."/>
            <person name="Ament-Velasquez S.L."/>
            <person name="Kruys A."/>
            <person name="Hutchinson M.I."/>
            <person name="Powell A.J."/>
            <person name="Barry K."/>
            <person name="Miller A.N."/>
            <person name="Grigoriev I.V."/>
            <person name="Debuchy R."/>
            <person name="Gladieux P."/>
            <person name="Hiltunen Thoren M."/>
            <person name="Johannesson H."/>
        </authorList>
    </citation>
    <scope>NUCLEOTIDE SEQUENCE</scope>
    <source>
        <strain evidence="2">CBS 955.72</strain>
    </source>
</reference>
<organism evidence="2 3">
    <name type="scientific">Lasiosphaeria hispida</name>
    <dbReference type="NCBI Taxonomy" id="260671"/>
    <lineage>
        <taxon>Eukaryota</taxon>
        <taxon>Fungi</taxon>
        <taxon>Dikarya</taxon>
        <taxon>Ascomycota</taxon>
        <taxon>Pezizomycotina</taxon>
        <taxon>Sordariomycetes</taxon>
        <taxon>Sordariomycetidae</taxon>
        <taxon>Sordariales</taxon>
        <taxon>Lasiosphaeriaceae</taxon>
        <taxon>Lasiosphaeria</taxon>
    </lineage>
</organism>
<dbReference type="AlphaFoldDB" id="A0AAJ0HAS3"/>
<protein>
    <submittedName>
        <fullName evidence="2">PLAC8 family-domain-containing protein</fullName>
    </submittedName>
</protein>